<keyword evidence="4" id="KW-0325">Glycoprotein</keyword>
<evidence type="ECO:0000256" key="3">
    <source>
        <dbReference type="ARBA" id="ARBA00022824"/>
    </source>
</evidence>
<evidence type="ECO:0000313" key="6">
    <source>
        <dbReference type="EMBL" id="CAD7231157.1"/>
    </source>
</evidence>
<dbReference type="Pfam" id="PF01532">
    <property type="entry name" value="Glyco_hydro_47"/>
    <property type="match status" value="1"/>
</dbReference>
<keyword evidence="3" id="KW-0256">Endoplasmic reticulum</keyword>
<dbReference type="GO" id="GO:0044322">
    <property type="term" value="C:endoplasmic reticulum quality control compartment"/>
    <property type="evidence" value="ECO:0007669"/>
    <property type="project" value="GOC"/>
</dbReference>
<dbReference type="InterPro" id="IPR001382">
    <property type="entry name" value="Glyco_hydro_47"/>
</dbReference>
<dbReference type="GO" id="GO:0004571">
    <property type="term" value="F:mannosyl-oligosaccharide 1,2-alpha-mannosidase activity"/>
    <property type="evidence" value="ECO:0007669"/>
    <property type="project" value="InterPro"/>
</dbReference>
<accession>A0A7R8ZR41</accession>
<dbReference type="GO" id="GO:0005509">
    <property type="term" value="F:calcium ion binding"/>
    <property type="evidence" value="ECO:0007669"/>
    <property type="project" value="InterPro"/>
</dbReference>
<dbReference type="OrthoDB" id="6378187at2759"/>
<protein>
    <recommendedName>
        <fullName evidence="5">alpha-1,2-Mannosidase</fullName>
        <ecNumber evidence="5">3.2.1.-</ecNumber>
    </recommendedName>
</protein>
<reference evidence="6" key="1">
    <citation type="submission" date="2020-11" db="EMBL/GenBank/DDBJ databases">
        <authorList>
            <person name="Tran Van P."/>
        </authorList>
    </citation>
    <scope>NUCLEOTIDE SEQUENCE</scope>
</reference>
<keyword evidence="5" id="KW-0378">Hydrolase</keyword>
<comment type="subcellular location">
    <subcellularLocation>
        <location evidence="1">Endoplasmic reticulum</location>
    </subcellularLocation>
</comment>
<dbReference type="InterPro" id="IPR036026">
    <property type="entry name" value="Seven-hairpin_glycosidases"/>
</dbReference>
<dbReference type="InterPro" id="IPR044674">
    <property type="entry name" value="EDEM1/2/3"/>
</dbReference>
<evidence type="ECO:0000256" key="4">
    <source>
        <dbReference type="ARBA" id="ARBA00023180"/>
    </source>
</evidence>
<sequence length="371" mass="40935">MCSCERTSSSALIPRICGIVILGISLGMLCLTPSTALSATKRVKLRNEAKEMFYHAYKSYMDKAYPADELMPLSCRGRYRGSETSRGDIDDAMGNFSLTLVDTLDTLMVVGDIDEFERACQLVIRDVSFDIDAAVSVFETNIRMIGGLLSGHVMAELVQVKFQRMNWYRGELLAMAKDLGYRLLPAFNTTTGLPHSRINLRRGMVNELSSAPDTCTACAGTMLLEFAALSRLAGEPAFESMLVCLLNKVSEDWKALSEIPIFWLAGLIPYSLYLVRGKRSECYEACRILILLTSVCILLIGMLYQEWRLTAAIACLIFAVEVVGSAEQCQSSHQWLWLCLSLTNVLLALGYSSVCGVNDINPPCPSGTSVF</sequence>
<dbReference type="EMBL" id="OB663230">
    <property type="protein sequence ID" value="CAD7231157.1"/>
    <property type="molecule type" value="Genomic_DNA"/>
</dbReference>
<gene>
    <name evidence="6" type="ORF">CTOB1V02_LOCUS9011</name>
</gene>
<evidence type="ECO:0000256" key="5">
    <source>
        <dbReference type="RuleBase" id="RU361193"/>
    </source>
</evidence>
<organism evidence="6">
    <name type="scientific">Cyprideis torosa</name>
    <dbReference type="NCBI Taxonomy" id="163714"/>
    <lineage>
        <taxon>Eukaryota</taxon>
        <taxon>Metazoa</taxon>
        <taxon>Ecdysozoa</taxon>
        <taxon>Arthropoda</taxon>
        <taxon>Crustacea</taxon>
        <taxon>Oligostraca</taxon>
        <taxon>Ostracoda</taxon>
        <taxon>Podocopa</taxon>
        <taxon>Podocopida</taxon>
        <taxon>Cytherocopina</taxon>
        <taxon>Cytheroidea</taxon>
        <taxon>Cytherideidae</taxon>
        <taxon>Cyprideis</taxon>
    </lineage>
</organism>
<dbReference type="AlphaFoldDB" id="A0A7R8ZR41"/>
<dbReference type="GO" id="GO:1904380">
    <property type="term" value="P:endoplasmic reticulum mannose trimming"/>
    <property type="evidence" value="ECO:0007669"/>
    <property type="project" value="InterPro"/>
</dbReference>
<proteinExistence type="inferred from homology"/>
<dbReference type="Gene3D" id="1.50.10.10">
    <property type="match status" value="1"/>
</dbReference>
<comment type="similarity">
    <text evidence="2 5">Belongs to the glycosyl hydrolase 47 family.</text>
</comment>
<dbReference type="PANTHER" id="PTHR45679">
    <property type="entry name" value="ER DEGRADATION-ENHANCING ALPHA-MANNOSIDASE-LIKE PROTEIN 2"/>
    <property type="match status" value="1"/>
</dbReference>
<dbReference type="EC" id="3.2.1.-" evidence="5"/>
<evidence type="ECO:0000256" key="1">
    <source>
        <dbReference type="ARBA" id="ARBA00004240"/>
    </source>
</evidence>
<evidence type="ECO:0000256" key="2">
    <source>
        <dbReference type="ARBA" id="ARBA00007658"/>
    </source>
</evidence>
<name>A0A7R8ZR41_9CRUS</name>
<dbReference type="PANTHER" id="PTHR45679:SF2">
    <property type="entry name" value="ER DEGRADATION-ENHANCING ALPHA-MANNOSIDASE-LIKE PROTEIN 3"/>
    <property type="match status" value="1"/>
</dbReference>
<dbReference type="GO" id="GO:0016020">
    <property type="term" value="C:membrane"/>
    <property type="evidence" value="ECO:0007669"/>
    <property type="project" value="InterPro"/>
</dbReference>
<dbReference type="InterPro" id="IPR012341">
    <property type="entry name" value="6hp_glycosidase-like_sf"/>
</dbReference>
<dbReference type="SUPFAM" id="SSF48225">
    <property type="entry name" value="Seven-hairpin glycosidases"/>
    <property type="match status" value="1"/>
</dbReference>
<dbReference type="PRINTS" id="PR00747">
    <property type="entry name" value="GLYHDRLASE47"/>
</dbReference>
<dbReference type="GO" id="GO:0005975">
    <property type="term" value="P:carbohydrate metabolic process"/>
    <property type="evidence" value="ECO:0007669"/>
    <property type="project" value="InterPro"/>
</dbReference>
<keyword evidence="5" id="KW-0326">Glycosidase</keyword>